<dbReference type="InterPro" id="IPR002931">
    <property type="entry name" value="Transglutaminase-like"/>
</dbReference>
<dbReference type="EMBL" id="QUSL01000004">
    <property type="protein sequence ID" value="RGD86741.1"/>
    <property type="molecule type" value="Genomic_DNA"/>
</dbReference>
<organism evidence="2 3">
    <name type="scientific">Thomasclavelia ramosa</name>
    <dbReference type="NCBI Taxonomy" id="1547"/>
    <lineage>
        <taxon>Bacteria</taxon>
        <taxon>Bacillati</taxon>
        <taxon>Bacillota</taxon>
        <taxon>Erysipelotrichia</taxon>
        <taxon>Erysipelotrichales</taxon>
        <taxon>Coprobacillaceae</taxon>
        <taxon>Thomasclavelia</taxon>
    </lineage>
</organism>
<sequence>MGNYNFDDLQYLQIPLPEELLKLKWHGSFTRMKRIIDAKLANDIPIALKKRLLHEKEVIRRIPQEYPLSYEEALKICHNNFNDFSDEELEKLQDENAVEWIFVEGQPYFRADFFDNILKTRNDYAARLFDKSKVESREANFALLNNAIHEIKTKGQLTYHFRLKTGIKIKASDSNKKIKIHLPLPLEDCQVKNFKLIATMPQYKYLNDGSHPQRTIYFEENIDQVKDFYVEYEYDNEMKYVELKPEDVLESQPNFYLHEQAPHIVFTPYLKSLAKEIVKDETNNLIKAKLIYEYITTHITYSFVRNYYTIPNIPEYAALGGKGDCGVQALLFITLCRCVGIPARWQAGLYVTPQDIGNHDWARFYIAPYGWLYADCSFGGSAYRNGDQERWQYYFGHLDPFRMPANSEYQYDLYPPKQFIRQDPYDNQTGEAEFEDRGLYLDEYDLHLEVLEIKKV</sequence>
<evidence type="ECO:0000259" key="1">
    <source>
        <dbReference type="SMART" id="SM00460"/>
    </source>
</evidence>
<dbReference type="InterPro" id="IPR038765">
    <property type="entry name" value="Papain-like_cys_pep_sf"/>
</dbReference>
<feature type="domain" description="Transglutaminase-like" evidence="1">
    <location>
        <begin position="317"/>
        <end position="378"/>
    </location>
</feature>
<dbReference type="PANTHER" id="PTHR38339">
    <property type="entry name" value="TRANSGLUTAMINASE DOMAIN PROTEIN"/>
    <property type="match status" value="1"/>
</dbReference>
<dbReference type="Proteomes" id="UP000261032">
    <property type="component" value="Unassembled WGS sequence"/>
</dbReference>
<proteinExistence type="predicted"/>
<protein>
    <submittedName>
        <fullName evidence="2">Transglutaminase domain-containing protein</fullName>
    </submittedName>
</protein>
<reference evidence="2 3" key="1">
    <citation type="submission" date="2018-08" db="EMBL/GenBank/DDBJ databases">
        <title>A genome reference for cultivated species of the human gut microbiota.</title>
        <authorList>
            <person name="Zou Y."/>
            <person name="Xue W."/>
            <person name="Luo G."/>
        </authorList>
    </citation>
    <scope>NUCLEOTIDE SEQUENCE [LARGE SCALE GENOMIC DNA]</scope>
    <source>
        <strain evidence="2 3">OM06-4</strain>
    </source>
</reference>
<evidence type="ECO:0000313" key="2">
    <source>
        <dbReference type="EMBL" id="RGD86741.1"/>
    </source>
</evidence>
<dbReference type="SMART" id="SM00460">
    <property type="entry name" value="TGc"/>
    <property type="match status" value="1"/>
</dbReference>
<dbReference type="AlphaFoldDB" id="A0A3E3EHM8"/>
<dbReference type="Pfam" id="PF01841">
    <property type="entry name" value="Transglut_core"/>
    <property type="match status" value="1"/>
</dbReference>
<comment type="caution">
    <text evidence="2">The sequence shown here is derived from an EMBL/GenBank/DDBJ whole genome shotgun (WGS) entry which is preliminary data.</text>
</comment>
<name>A0A3E3EHM8_9FIRM</name>
<dbReference type="SUPFAM" id="SSF54001">
    <property type="entry name" value="Cysteine proteinases"/>
    <property type="match status" value="1"/>
</dbReference>
<dbReference type="RefSeq" id="WP_117580708.1">
    <property type="nucleotide sequence ID" value="NZ_QUSL01000004.1"/>
</dbReference>
<accession>A0A3E3EHM8</accession>
<evidence type="ECO:0000313" key="3">
    <source>
        <dbReference type="Proteomes" id="UP000261032"/>
    </source>
</evidence>
<gene>
    <name evidence="2" type="ORF">DXB93_04330</name>
</gene>
<dbReference type="PANTHER" id="PTHR38339:SF1">
    <property type="entry name" value="TRANSGLUTAMINASE-LIKE DOMAIN-CONTAINING PROTEIN"/>
    <property type="match status" value="1"/>
</dbReference>
<dbReference type="Gene3D" id="3.10.620.30">
    <property type="match status" value="1"/>
</dbReference>